<evidence type="ECO:0000313" key="4">
    <source>
        <dbReference type="EMBL" id="OXL14839.1"/>
    </source>
</evidence>
<dbReference type="Pfam" id="PF00293">
    <property type="entry name" value="NUDIX"/>
    <property type="match status" value="1"/>
</dbReference>
<dbReference type="SUPFAM" id="SSF55811">
    <property type="entry name" value="Nudix"/>
    <property type="match status" value="1"/>
</dbReference>
<reference evidence="4 5" key="1">
    <citation type="submission" date="2017-06" db="EMBL/GenBank/DDBJ databases">
        <title>Reclassification of a Polynucleobacter cosmopolitanus strain isolated from tropical Lake Victoria as Polynucleobacter victoriensis comb. nov.</title>
        <authorList>
            <person name="Hahn M.W."/>
        </authorList>
    </citation>
    <scope>NUCLEOTIDE SEQUENCE [LARGE SCALE GENOMIC DNA]</scope>
    <source>
        <strain evidence="4 5">MWH-MoIso2</strain>
    </source>
</reference>
<keyword evidence="5" id="KW-1185">Reference proteome</keyword>
<evidence type="ECO:0000259" key="3">
    <source>
        <dbReference type="PROSITE" id="PS51462"/>
    </source>
</evidence>
<keyword evidence="2 4" id="KW-0378">Hydrolase</keyword>
<comment type="caution">
    <text evidence="4">The sequence shown here is derived from an EMBL/GenBank/DDBJ whole genome shotgun (WGS) entry which is preliminary data.</text>
</comment>
<organism evidence="4 5">
    <name type="scientific">Polynucleobacter cosmopolitanus</name>
    <dbReference type="NCBI Taxonomy" id="351345"/>
    <lineage>
        <taxon>Bacteria</taxon>
        <taxon>Pseudomonadati</taxon>
        <taxon>Pseudomonadota</taxon>
        <taxon>Betaproteobacteria</taxon>
        <taxon>Burkholderiales</taxon>
        <taxon>Burkholderiaceae</taxon>
        <taxon>Polynucleobacter</taxon>
    </lineage>
</organism>
<dbReference type="RefSeq" id="WP_089515728.1">
    <property type="nucleotide sequence ID" value="NZ_NJGG01000002.1"/>
</dbReference>
<sequence>MSSISATTKAALEELLETALRPAPADWLGIRFRGQMIGYIQPDYIASIKSYIDSTETPALALFGEHLHLENLAPYLLSQELQDLAEFLKKQGLAPGWRNESFSWLDDHGHERFRMERAIFRSLGFHSRACHINGYTAHQEMFLGMRSSSKATDPNMLDNLAAGGISADETLQQCVTRELWEEAGVPTEIARLAEPVGHIHVRRVVEPKGLHDESLYTYDLLLPDDFSPKNNDGEVSGFMRVPYAQAADLILEGALTPDAAAVAADFLLRKS</sequence>
<dbReference type="InterPro" id="IPR000086">
    <property type="entry name" value="NUDIX_hydrolase_dom"/>
</dbReference>
<dbReference type="GO" id="GO:0016787">
    <property type="term" value="F:hydrolase activity"/>
    <property type="evidence" value="ECO:0007669"/>
    <property type="project" value="UniProtKB-KW"/>
</dbReference>
<name>A0A229FTV2_9BURK</name>
<dbReference type="AlphaFoldDB" id="A0A229FTV2"/>
<evidence type="ECO:0000313" key="5">
    <source>
        <dbReference type="Proteomes" id="UP000215188"/>
    </source>
</evidence>
<dbReference type="PROSITE" id="PS00893">
    <property type="entry name" value="NUDIX_BOX"/>
    <property type="match status" value="1"/>
</dbReference>
<dbReference type="CDD" id="cd03676">
    <property type="entry name" value="NUDIX_Tnr3_like"/>
    <property type="match status" value="1"/>
</dbReference>
<dbReference type="Proteomes" id="UP000215188">
    <property type="component" value="Unassembled WGS sequence"/>
</dbReference>
<dbReference type="EMBL" id="NJGG01000002">
    <property type="protein sequence ID" value="OXL14839.1"/>
    <property type="molecule type" value="Genomic_DNA"/>
</dbReference>
<feature type="domain" description="Nudix hydrolase" evidence="3">
    <location>
        <begin position="125"/>
        <end position="268"/>
    </location>
</feature>
<proteinExistence type="predicted"/>
<dbReference type="Gene3D" id="3.90.79.10">
    <property type="entry name" value="Nucleoside Triphosphate Pyrophosphohydrolase"/>
    <property type="match status" value="1"/>
</dbReference>
<dbReference type="InterPro" id="IPR020084">
    <property type="entry name" value="NUDIX_hydrolase_CS"/>
</dbReference>
<gene>
    <name evidence="4" type="ORF">AOC33_05820</name>
</gene>
<dbReference type="InterPro" id="IPR015797">
    <property type="entry name" value="NUDIX_hydrolase-like_dom_sf"/>
</dbReference>
<dbReference type="PROSITE" id="PS51462">
    <property type="entry name" value="NUDIX"/>
    <property type="match status" value="1"/>
</dbReference>
<protein>
    <submittedName>
        <fullName evidence="4">NUDIX hydrolase</fullName>
    </submittedName>
</protein>
<comment type="cofactor">
    <cofactor evidence="1">
        <name>Mg(2+)</name>
        <dbReference type="ChEBI" id="CHEBI:18420"/>
    </cofactor>
</comment>
<evidence type="ECO:0000256" key="1">
    <source>
        <dbReference type="ARBA" id="ARBA00001946"/>
    </source>
</evidence>
<accession>A0A229FTV2</accession>
<dbReference type="OrthoDB" id="5621792at2"/>
<evidence type="ECO:0000256" key="2">
    <source>
        <dbReference type="ARBA" id="ARBA00022801"/>
    </source>
</evidence>